<dbReference type="Proteomes" id="UP001239445">
    <property type="component" value="Unassembled WGS sequence"/>
</dbReference>
<protein>
    <submittedName>
        <fullName evidence="3">RNA methyltransferase</fullName>
    </submittedName>
</protein>
<organism evidence="3 4">
    <name type="scientific">Echria macrotheca</name>
    <dbReference type="NCBI Taxonomy" id="438768"/>
    <lineage>
        <taxon>Eukaryota</taxon>
        <taxon>Fungi</taxon>
        <taxon>Dikarya</taxon>
        <taxon>Ascomycota</taxon>
        <taxon>Pezizomycotina</taxon>
        <taxon>Sordariomycetes</taxon>
        <taxon>Sordariomycetidae</taxon>
        <taxon>Sordariales</taxon>
        <taxon>Schizotheciaceae</taxon>
        <taxon>Echria</taxon>
    </lineage>
</organism>
<evidence type="ECO:0000256" key="2">
    <source>
        <dbReference type="SAM" id="MobiDB-lite"/>
    </source>
</evidence>
<dbReference type="InterPro" id="IPR029028">
    <property type="entry name" value="Alpha/beta_knot_MTases"/>
</dbReference>
<dbReference type="SUPFAM" id="SSF75217">
    <property type="entry name" value="alpha/beta knot"/>
    <property type="match status" value="1"/>
</dbReference>
<comment type="similarity">
    <text evidence="1">Belongs to the class IV-like SAM-binding methyltransferase superfamily.</text>
</comment>
<dbReference type="Pfam" id="PF02598">
    <property type="entry name" value="Methyltrn_RNA_3"/>
    <property type="match status" value="1"/>
</dbReference>
<comment type="caution">
    <text evidence="3">The sequence shown here is derived from an EMBL/GenBank/DDBJ whole genome shotgun (WGS) entry which is preliminary data.</text>
</comment>
<dbReference type="InterPro" id="IPR029026">
    <property type="entry name" value="tRNA_m1G_MTases_N"/>
</dbReference>
<evidence type="ECO:0000313" key="4">
    <source>
        <dbReference type="Proteomes" id="UP001239445"/>
    </source>
</evidence>
<name>A0AAJ0F850_9PEZI</name>
<keyword evidence="4" id="KW-1185">Reference proteome</keyword>
<dbReference type="GO" id="GO:0032259">
    <property type="term" value="P:methylation"/>
    <property type="evidence" value="ECO:0007669"/>
    <property type="project" value="UniProtKB-KW"/>
</dbReference>
<dbReference type="PANTHER" id="PTHR12150">
    <property type="entry name" value="CLASS IV SAM-BINDING METHYLTRANSFERASE-RELATED"/>
    <property type="match status" value="1"/>
</dbReference>
<accession>A0AAJ0F850</accession>
<sequence length="341" mass="38390">MSGSYERQPKKRRFDNEDSNMATTTLKTLSRFRPTFPRDWTVSVAVPTSIISDCVTKEQRTTYAGRVARALAIFCVDEVVIYDDSPMDQRPANFDPDAYTGDIAPSHFLEHLLNYLETPPFMRKTLFPLHPNLRSQGLLPQLDMPHHPHKDEWLPYREGMTEGPAKNGKGTVVDIGMPEKVTIAESIPPRTRLTLKMPDDERGTPEPVHPAAPRTDSGYYWGYTVRKAPSLSTVLTEGPYEDGYDLSIGTSERGLLLSRAFPEHKEADFKHLLVVFGGPRGLEYAAMNDPELSSMSISGTRTKELFDHWVNVLPNQGSRSIRTDEAMLIGLAGLRRLWDTT</sequence>
<feature type="region of interest" description="Disordered" evidence="2">
    <location>
        <begin position="1"/>
        <end position="20"/>
    </location>
</feature>
<reference evidence="3" key="1">
    <citation type="submission" date="2023-06" db="EMBL/GenBank/DDBJ databases">
        <title>Genome-scale phylogeny and comparative genomics of the fungal order Sordariales.</title>
        <authorList>
            <consortium name="Lawrence Berkeley National Laboratory"/>
            <person name="Hensen N."/>
            <person name="Bonometti L."/>
            <person name="Westerberg I."/>
            <person name="Brannstrom I.O."/>
            <person name="Guillou S."/>
            <person name="Cros-Aarteil S."/>
            <person name="Calhoun S."/>
            <person name="Haridas S."/>
            <person name="Kuo A."/>
            <person name="Mondo S."/>
            <person name="Pangilinan J."/>
            <person name="Riley R."/>
            <person name="Labutti K."/>
            <person name="Andreopoulos B."/>
            <person name="Lipzen A."/>
            <person name="Chen C."/>
            <person name="Yanf M."/>
            <person name="Daum C."/>
            <person name="Ng V."/>
            <person name="Clum A."/>
            <person name="Steindorff A."/>
            <person name="Ohm R."/>
            <person name="Martin F."/>
            <person name="Silar P."/>
            <person name="Natvig D."/>
            <person name="Lalanne C."/>
            <person name="Gautier V."/>
            <person name="Ament-Velasquez S.L."/>
            <person name="Kruys A."/>
            <person name="Hutchinson M.I."/>
            <person name="Powell A.J."/>
            <person name="Barry K."/>
            <person name="Miller A.N."/>
            <person name="Grigoriev I.V."/>
            <person name="Debuchy R."/>
            <person name="Gladieux P."/>
            <person name="Thoren M.H."/>
            <person name="Johannesson H."/>
        </authorList>
    </citation>
    <scope>NUCLEOTIDE SEQUENCE</scope>
    <source>
        <strain evidence="3">PSN4</strain>
    </source>
</reference>
<gene>
    <name evidence="3" type="ORF">QBC47DRAFT_318137</name>
</gene>
<dbReference type="SUPFAM" id="SSF50249">
    <property type="entry name" value="Nucleic acid-binding proteins"/>
    <property type="match status" value="1"/>
</dbReference>
<dbReference type="AlphaFoldDB" id="A0AAJ0F850"/>
<evidence type="ECO:0000256" key="1">
    <source>
        <dbReference type="ARBA" id="ARBA00009841"/>
    </source>
</evidence>
<dbReference type="InterPro" id="IPR003750">
    <property type="entry name" value="Put_MeTrfase-C9orf114-like"/>
</dbReference>
<dbReference type="EMBL" id="MU839829">
    <property type="protein sequence ID" value="KAK1758696.1"/>
    <property type="molecule type" value="Genomic_DNA"/>
</dbReference>
<keyword evidence="3" id="KW-0489">Methyltransferase</keyword>
<dbReference type="PANTHER" id="PTHR12150:SF13">
    <property type="entry name" value="METHYLTRANSFERASE C9ORF114-RELATED"/>
    <property type="match status" value="1"/>
</dbReference>
<dbReference type="GO" id="GO:0008168">
    <property type="term" value="F:methyltransferase activity"/>
    <property type="evidence" value="ECO:0007669"/>
    <property type="project" value="UniProtKB-KW"/>
</dbReference>
<dbReference type="CDD" id="cd18086">
    <property type="entry name" value="HsC9orf114-like"/>
    <property type="match status" value="1"/>
</dbReference>
<evidence type="ECO:0000313" key="3">
    <source>
        <dbReference type="EMBL" id="KAK1758696.1"/>
    </source>
</evidence>
<dbReference type="Gene3D" id="3.40.1280.10">
    <property type="match status" value="2"/>
</dbReference>
<proteinExistence type="inferred from homology"/>
<dbReference type="InterPro" id="IPR012340">
    <property type="entry name" value="NA-bd_OB-fold"/>
</dbReference>
<keyword evidence="3" id="KW-0808">Transferase</keyword>